<feature type="transmembrane region" description="Helical" evidence="2">
    <location>
        <begin position="169"/>
        <end position="193"/>
    </location>
</feature>
<feature type="region of interest" description="Disordered" evidence="1">
    <location>
        <begin position="226"/>
        <end position="247"/>
    </location>
</feature>
<evidence type="ECO:0000256" key="1">
    <source>
        <dbReference type="SAM" id="MobiDB-lite"/>
    </source>
</evidence>
<accession>A0AA36CW81</accession>
<evidence type="ECO:0000313" key="3">
    <source>
        <dbReference type="EMBL" id="CAJ0575500.1"/>
    </source>
</evidence>
<comment type="caution">
    <text evidence="3">The sequence shown here is derived from an EMBL/GenBank/DDBJ whole genome shotgun (WGS) entry which is preliminary data.</text>
</comment>
<evidence type="ECO:0000256" key="2">
    <source>
        <dbReference type="SAM" id="Phobius"/>
    </source>
</evidence>
<evidence type="ECO:0000313" key="4">
    <source>
        <dbReference type="Proteomes" id="UP001177023"/>
    </source>
</evidence>
<gene>
    <name evidence="3" type="ORF">MSPICULIGERA_LOCUS13810</name>
</gene>
<protein>
    <submittedName>
        <fullName evidence="3">Uncharacterized protein</fullName>
    </submittedName>
</protein>
<dbReference type="PROSITE" id="PS51257">
    <property type="entry name" value="PROKAR_LIPOPROTEIN"/>
    <property type="match status" value="1"/>
</dbReference>
<dbReference type="AlphaFoldDB" id="A0AA36CW81"/>
<keyword evidence="4" id="KW-1185">Reference proteome</keyword>
<name>A0AA36CW81_9BILA</name>
<organism evidence="3 4">
    <name type="scientific">Mesorhabditis spiculigera</name>
    <dbReference type="NCBI Taxonomy" id="96644"/>
    <lineage>
        <taxon>Eukaryota</taxon>
        <taxon>Metazoa</taxon>
        <taxon>Ecdysozoa</taxon>
        <taxon>Nematoda</taxon>
        <taxon>Chromadorea</taxon>
        <taxon>Rhabditida</taxon>
        <taxon>Rhabditina</taxon>
        <taxon>Rhabditomorpha</taxon>
        <taxon>Rhabditoidea</taxon>
        <taxon>Rhabditidae</taxon>
        <taxon>Mesorhabditinae</taxon>
        <taxon>Mesorhabditis</taxon>
    </lineage>
</organism>
<keyword evidence="2" id="KW-0472">Membrane</keyword>
<dbReference type="Gene3D" id="1.20.140.150">
    <property type="match status" value="1"/>
</dbReference>
<keyword evidence="2" id="KW-0812">Transmembrane</keyword>
<feature type="transmembrane region" description="Helical" evidence="2">
    <location>
        <begin position="12"/>
        <end position="34"/>
    </location>
</feature>
<reference evidence="3" key="1">
    <citation type="submission" date="2023-06" db="EMBL/GenBank/DDBJ databases">
        <authorList>
            <person name="Delattre M."/>
        </authorList>
    </citation>
    <scope>NUCLEOTIDE SEQUENCE</scope>
    <source>
        <strain evidence="3">AF72</strain>
    </source>
</reference>
<feature type="transmembrane region" description="Helical" evidence="2">
    <location>
        <begin position="128"/>
        <end position="149"/>
    </location>
</feature>
<proteinExistence type="predicted"/>
<feature type="transmembrane region" description="Helical" evidence="2">
    <location>
        <begin position="92"/>
        <end position="116"/>
    </location>
</feature>
<dbReference type="EMBL" id="CATQJA010002639">
    <property type="protein sequence ID" value="CAJ0575500.1"/>
    <property type="molecule type" value="Genomic_DNA"/>
</dbReference>
<sequence>MCLRDGRLTVPTALLIIATGGCFLAAGLLTYAVFSASFRILDDGRHLHSFGLIRYCKVSQLTETAVQCYSREMQKPGIEPAAKHLIIAQSELMVLVALVLALHMGLLASVASLLAFCSKMCARLSRILMLMAGACTFLGAMLFVHVATSLNEANFGGKSSKVEARFGPAFAWCLLAGSAFLLSLLISLVSTLADDETDLLQIPLSRAGTISEFPRKISRRMNAIRRPSQAHVEHHRPEETTLLPQDV</sequence>
<feature type="non-terminal residue" evidence="3">
    <location>
        <position position="247"/>
    </location>
</feature>
<dbReference type="Proteomes" id="UP001177023">
    <property type="component" value="Unassembled WGS sequence"/>
</dbReference>
<keyword evidence="2" id="KW-1133">Transmembrane helix</keyword>